<accession>A0ACB9R711</accession>
<keyword evidence="2" id="KW-1185">Reference proteome</keyword>
<dbReference type="Proteomes" id="UP001057402">
    <property type="component" value="Chromosome 4"/>
</dbReference>
<protein>
    <submittedName>
        <fullName evidence="1">Uncharacterized protein</fullName>
    </submittedName>
</protein>
<sequence>MPSPGSPQGYPVYGAPPPPPPPMIDYGTPPPPEIVQGPCPPGQVVMCCQFPPPPALYGYGYGPPNPLGYRPPGIYQPYGSHGRPTVVPPSLPFSLSIFLIGVHLW</sequence>
<evidence type="ECO:0000313" key="2">
    <source>
        <dbReference type="Proteomes" id="UP001057402"/>
    </source>
</evidence>
<comment type="caution">
    <text evidence="1">The sequence shown here is derived from an EMBL/GenBank/DDBJ whole genome shotgun (WGS) entry which is preliminary data.</text>
</comment>
<proteinExistence type="predicted"/>
<name>A0ACB9R711_9MYRT</name>
<organism evidence="1 2">
    <name type="scientific">Melastoma candidum</name>
    <dbReference type="NCBI Taxonomy" id="119954"/>
    <lineage>
        <taxon>Eukaryota</taxon>
        <taxon>Viridiplantae</taxon>
        <taxon>Streptophyta</taxon>
        <taxon>Embryophyta</taxon>
        <taxon>Tracheophyta</taxon>
        <taxon>Spermatophyta</taxon>
        <taxon>Magnoliopsida</taxon>
        <taxon>eudicotyledons</taxon>
        <taxon>Gunneridae</taxon>
        <taxon>Pentapetalae</taxon>
        <taxon>rosids</taxon>
        <taxon>malvids</taxon>
        <taxon>Myrtales</taxon>
        <taxon>Melastomataceae</taxon>
        <taxon>Melastomatoideae</taxon>
        <taxon>Melastomateae</taxon>
        <taxon>Melastoma</taxon>
    </lineage>
</organism>
<dbReference type="EMBL" id="CM042883">
    <property type="protein sequence ID" value="KAI4374817.1"/>
    <property type="molecule type" value="Genomic_DNA"/>
</dbReference>
<gene>
    <name evidence="1" type="ORF">MLD38_012766</name>
</gene>
<evidence type="ECO:0000313" key="1">
    <source>
        <dbReference type="EMBL" id="KAI4374817.1"/>
    </source>
</evidence>
<reference evidence="2" key="1">
    <citation type="journal article" date="2023" name="Front. Plant Sci.">
        <title>Chromosomal-level genome assembly of Melastoma candidum provides insights into trichome evolution.</title>
        <authorList>
            <person name="Zhong Y."/>
            <person name="Wu W."/>
            <person name="Sun C."/>
            <person name="Zou P."/>
            <person name="Liu Y."/>
            <person name="Dai S."/>
            <person name="Zhou R."/>
        </authorList>
    </citation>
    <scope>NUCLEOTIDE SEQUENCE [LARGE SCALE GENOMIC DNA]</scope>
</reference>